<dbReference type="AlphaFoldDB" id="A0A654D4F3"/>
<evidence type="ECO:0000313" key="2">
    <source>
        <dbReference type="Proteomes" id="UP000432350"/>
    </source>
</evidence>
<dbReference type="Proteomes" id="UP000432350">
    <property type="component" value="Unassembled WGS sequence"/>
</dbReference>
<organism evidence="1 2">
    <name type="scientific">Sphingobacterium multivorum</name>
    <dbReference type="NCBI Taxonomy" id="28454"/>
    <lineage>
        <taxon>Bacteria</taxon>
        <taxon>Pseudomonadati</taxon>
        <taxon>Bacteroidota</taxon>
        <taxon>Sphingobacteriia</taxon>
        <taxon>Sphingobacteriales</taxon>
        <taxon>Sphingobacteriaceae</taxon>
        <taxon>Sphingobacterium</taxon>
    </lineage>
</organism>
<name>A0A654D4F3_SPHMU</name>
<dbReference type="RefSeq" id="WP_159332854.1">
    <property type="nucleotide sequence ID" value="NZ_LR733857.1"/>
</dbReference>
<proteinExistence type="predicted"/>
<accession>A0A654D4F3</accession>
<sequence length="95" mass="11067">MKKLHEIKNEYAGEQGRDSWDEFFEYCELTHTPLERMQYHHDEIAKRFALEVAKVSLKNAANNAKITGDWDNEAHDVVHSVDKKSILSENNIPKL</sequence>
<evidence type="ECO:0000313" key="1">
    <source>
        <dbReference type="EMBL" id="VXC99411.1"/>
    </source>
</evidence>
<protein>
    <submittedName>
        <fullName evidence="1">Uncharacterized protein</fullName>
    </submittedName>
</protein>
<gene>
    <name evidence="1" type="ORF">SPHINGO8BC_51457</name>
</gene>
<dbReference type="EMBL" id="CABWMV010000024">
    <property type="protein sequence ID" value="VXC99411.1"/>
    <property type="molecule type" value="Genomic_DNA"/>
</dbReference>
<reference evidence="1 2" key="1">
    <citation type="submission" date="2019-10" db="EMBL/GenBank/DDBJ databases">
        <authorList>
            <person name="Karimi E."/>
        </authorList>
    </citation>
    <scope>NUCLEOTIDE SEQUENCE [LARGE SCALE GENOMIC DNA]</scope>
    <source>
        <strain evidence="1">Sphingobacterium sp. 8BC</strain>
    </source>
</reference>